<feature type="region of interest" description="Disordered" evidence="4">
    <location>
        <begin position="383"/>
        <end position="406"/>
    </location>
</feature>
<dbReference type="PROSITE" id="PS51767">
    <property type="entry name" value="PEPTIDASE_A1"/>
    <property type="match status" value="1"/>
</dbReference>
<feature type="disulfide bond" evidence="3">
    <location>
        <begin position="300"/>
        <end position="334"/>
    </location>
</feature>
<keyword evidence="5" id="KW-0732">Signal</keyword>
<dbReference type="EMBL" id="GDJX01008109">
    <property type="protein sequence ID" value="JAT59827.1"/>
    <property type="molecule type" value="Transcribed_RNA"/>
</dbReference>
<dbReference type="CDD" id="cd05471">
    <property type="entry name" value="pepsin_like"/>
    <property type="match status" value="1"/>
</dbReference>
<dbReference type="InterPro" id="IPR033121">
    <property type="entry name" value="PEPTIDASE_A1"/>
</dbReference>
<sequence length="425" mass="47651">MRTIYTFIFAILLFVDVLPRVQSDVFTIPLKSKKAITRRDKFNRRDLKTWQISSEPKNTVYYGSVGFGPKGKEQFFPVMFDTGSADLWVMSIDCNSPGCNRPKKYDPRQDTDYVDLQSRFELEYIVGKVTGEDSTTTLNLNGFEIPKQDFGFIVTVTDDLSEFAYVGIMGMAPGPGPNNQITPINNLINNKQLDHPQYSFLFGREADNGVSELTIGGTNPDRIDGVITWSENDLYNQGRWLIDVDALLVNGQEIRFNDDREMFIDSGYEKIHMSIADAREVYAKIPAAKELDGGKFSIPCKNHDYVISLRIEGVVWAMDARDFIIPDNPAGDQCVGAIESQYDVGAANQWVVGTAFLKNVYTVFDIGEDEVGFAKIKAPAPKQNNPLSAGSSLGQNKTSNGSVHKRSYNNKLYSTQRFKKKIIIT</sequence>
<dbReference type="PRINTS" id="PR00792">
    <property type="entry name" value="PEPSIN"/>
</dbReference>
<feature type="chain" id="PRO_5008900609" evidence="5">
    <location>
        <begin position="24"/>
        <end position="425"/>
    </location>
</feature>
<dbReference type="InterPro" id="IPR001461">
    <property type="entry name" value="Aspartic_peptidase_A1"/>
</dbReference>
<gene>
    <name evidence="7" type="primary">PGC_1</name>
    <name evidence="7" type="ORF">g.39109</name>
</gene>
<feature type="active site" evidence="2">
    <location>
        <position position="265"/>
    </location>
</feature>
<evidence type="ECO:0000313" key="7">
    <source>
        <dbReference type="EMBL" id="JAT59827.1"/>
    </source>
</evidence>
<protein>
    <submittedName>
        <fullName evidence="7">Gastricsin</fullName>
    </submittedName>
</protein>
<feature type="disulfide bond" evidence="3">
    <location>
        <begin position="94"/>
        <end position="99"/>
    </location>
</feature>
<evidence type="ECO:0000259" key="6">
    <source>
        <dbReference type="PROSITE" id="PS51767"/>
    </source>
</evidence>
<feature type="signal peptide" evidence="5">
    <location>
        <begin position="1"/>
        <end position="23"/>
    </location>
</feature>
<dbReference type="PANTHER" id="PTHR47966:SF51">
    <property type="entry name" value="BETA-SITE APP-CLEAVING ENZYME, ISOFORM A-RELATED"/>
    <property type="match status" value="1"/>
</dbReference>
<evidence type="ECO:0000256" key="5">
    <source>
        <dbReference type="SAM" id="SignalP"/>
    </source>
</evidence>
<dbReference type="InterPro" id="IPR034164">
    <property type="entry name" value="Pepsin-like_dom"/>
</dbReference>
<dbReference type="GO" id="GO:0006508">
    <property type="term" value="P:proteolysis"/>
    <property type="evidence" value="ECO:0007669"/>
    <property type="project" value="InterPro"/>
</dbReference>
<dbReference type="InterPro" id="IPR021109">
    <property type="entry name" value="Peptidase_aspartic_dom_sf"/>
</dbReference>
<dbReference type="SUPFAM" id="SSF50630">
    <property type="entry name" value="Acid proteases"/>
    <property type="match status" value="1"/>
</dbReference>
<reference evidence="7" key="1">
    <citation type="submission" date="2015-07" db="EMBL/GenBank/DDBJ databases">
        <title>Transcriptome Assembly of Anthurium amnicola.</title>
        <authorList>
            <person name="Suzuki J."/>
        </authorList>
    </citation>
    <scope>NUCLEOTIDE SEQUENCE</scope>
</reference>
<feature type="domain" description="Peptidase A1" evidence="6">
    <location>
        <begin position="61"/>
        <end position="374"/>
    </location>
</feature>
<dbReference type="PANTHER" id="PTHR47966">
    <property type="entry name" value="BETA-SITE APP-CLEAVING ENZYME, ISOFORM A-RELATED"/>
    <property type="match status" value="1"/>
</dbReference>
<dbReference type="Gene3D" id="2.40.70.10">
    <property type="entry name" value="Acid Proteases"/>
    <property type="match status" value="2"/>
</dbReference>
<name>A0A1D1YYV4_9ARAE</name>
<feature type="compositionally biased region" description="Polar residues" evidence="4">
    <location>
        <begin position="383"/>
        <end position="402"/>
    </location>
</feature>
<feature type="active site" evidence="2">
    <location>
        <position position="81"/>
    </location>
</feature>
<evidence type="ECO:0000256" key="2">
    <source>
        <dbReference type="PIRSR" id="PIRSR601461-1"/>
    </source>
</evidence>
<evidence type="ECO:0000256" key="4">
    <source>
        <dbReference type="SAM" id="MobiDB-lite"/>
    </source>
</evidence>
<accession>A0A1D1YYV4</accession>
<evidence type="ECO:0000256" key="1">
    <source>
        <dbReference type="ARBA" id="ARBA00007447"/>
    </source>
</evidence>
<organism evidence="7">
    <name type="scientific">Anthurium amnicola</name>
    <dbReference type="NCBI Taxonomy" id="1678845"/>
    <lineage>
        <taxon>Eukaryota</taxon>
        <taxon>Viridiplantae</taxon>
        <taxon>Streptophyta</taxon>
        <taxon>Embryophyta</taxon>
        <taxon>Tracheophyta</taxon>
        <taxon>Spermatophyta</taxon>
        <taxon>Magnoliopsida</taxon>
        <taxon>Liliopsida</taxon>
        <taxon>Araceae</taxon>
        <taxon>Pothoideae</taxon>
        <taxon>Potheae</taxon>
        <taxon>Anthurium</taxon>
    </lineage>
</organism>
<dbReference type="AlphaFoldDB" id="A0A1D1YYV4"/>
<proteinExistence type="inferred from homology"/>
<evidence type="ECO:0000256" key="3">
    <source>
        <dbReference type="PIRSR" id="PIRSR601461-2"/>
    </source>
</evidence>
<comment type="similarity">
    <text evidence="1">Belongs to the peptidase A1 family.</text>
</comment>
<dbReference type="Pfam" id="PF00026">
    <property type="entry name" value="Asp"/>
    <property type="match status" value="1"/>
</dbReference>
<keyword evidence="3" id="KW-1015">Disulfide bond</keyword>
<dbReference type="GO" id="GO:0004190">
    <property type="term" value="F:aspartic-type endopeptidase activity"/>
    <property type="evidence" value="ECO:0007669"/>
    <property type="project" value="InterPro"/>
</dbReference>